<dbReference type="Proteomes" id="UP001222932">
    <property type="component" value="Unassembled WGS sequence"/>
</dbReference>
<name>A0AAD3TNP1_9TREE</name>
<feature type="compositionally biased region" description="Low complexity" evidence="1">
    <location>
        <begin position="1120"/>
        <end position="1134"/>
    </location>
</feature>
<dbReference type="EMBL" id="BTCM01000001">
    <property type="protein sequence ID" value="GMK53927.1"/>
    <property type="molecule type" value="Genomic_DNA"/>
</dbReference>
<feature type="compositionally biased region" description="Low complexity" evidence="1">
    <location>
        <begin position="117"/>
        <end position="126"/>
    </location>
</feature>
<accession>A0AAD3TNP1</accession>
<feature type="compositionally biased region" description="Low complexity" evidence="1">
    <location>
        <begin position="730"/>
        <end position="757"/>
    </location>
</feature>
<evidence type="ECO:0000313" key="2">
    <source>
        <dbReference type="EMBL" id="GMK53927.1"/>
    </source>
</evidence>
<evidence type="ECO:0000256" key="1">
    <source>
        <dbReference type="SAM" id="MobiDB-lite"/>
    </source>
</evidence>
<feature type="compositionally biased region" description="Polar residues" evidence="1">
    <location>
        <begin position="509"/>
        <end position="518"/>
    </location>
</feature>
<feature type="compositionally biased region" description="Basic and acidic residues" evidence="1">
    <location>
        <begin position="492"/>
        <end position="503"/>
    </location>
</feature>
<feature type="compositionally biased region" description="Pro residues" evidence="1">
    <location>
        <begin position="897"/>
        <end position="915"/>
    </location>
</feature>
<feature type="compositionally biased region" description="Basic and acidic residues" evidence="1">
    <location>
        <begin position="600"/>
        <end position="622"/>
    </location>
</feature>
<feature type="compositionally biased region" description="Basic and acidic residues" evidence="1">
    <location>
        <begin position="434"/>
        <end position="458"/>
    </location>
</feature>
<feature type="compositionally biased region" description="Basic and acidic residues" evidence="1">
    <location>
        <begin position="201"/>
        <end position="214"/>
    </location>
</feature>
<feature type="compositionally biased region" description="Pro residues" evidence="1">
    <location>
        <begin position="786"/>
        <end position="795"/>
    </location>
</feature>
<proteinExistence type="predicted"/>
<feature type="compositionally biased region" description="Polar residues" evidence="1">
    <location>
        <begin position="360"/>
        <end position="387"/>
    </location>
</feature>
<organism evidence="2 3">
    <name type="scientific">Cutaneotrichosporon spelunceum</name>
    <dbReference type="NCBI Taxonomy" id="1672016"/>
    <lineage>
        <taxon>Eukaryota</taxon>
        <taxon>Fungi</taxon>
        <taxon>Dikarya</taxon>
        <taxon>Basidiomycota</taxon>
        <taxon>Agaricomycotina</taxon>
        <taxon>Tremellomycetes</taxon>
        <taxon>Trichosporonales</taxon>
        <taxon>Trichosporonaceae</taxon>
        <taxon>Cutaneotrichosporon</taxon>
    </lineage>
</organism>
<keyword evidence="3" id="KW-1185">Reference proteome</keyword>
<gene>
    <name evidence="2" type="ORF">CspeluHIS016_0105130</name>
</gene>
<reference evidence="2" key="1">
    <citation type="journal article" date="2023" name="BMC Genomics">
        <title>Chromosome-level genome assemblies of Cutaneotrichosporon spp. (Trichosporonales, Basidiomycota) reveal imbalanced evolution between nucleotide sequences and chromosome synteny.</title>
        <authorList>
            <person name="Kobayashi Y."/>
            <person name="Kayamori A."/>
            <person name="Aoki K."/>
            <person name="Shiwa Y."/>
            <person name="Matsutani M."/>
            <person name="Fujita N."/>
            <person name="Sugita T."/>
            <person name="Iwasaki W."/>
            <person name="Tanaka N."/>
            <person name="Takashima M."/>
        </authorList>
    </citation>
    <scope>NUCLEOTIDE SEQUENCE</scope>
    <source>
        <strain evidence="2">HIS016</strain>
    </source>
</reference>
<feature type="region of interest" description="Disordered" evidence="1">
    <location>
        <begin position="163"/>
        <end position="800"/>
    </location>
</feature>
<feature type="compositionally biased region" description="Basic and acidic residues" evidence="1">
    <location>
        <begin position="1159"/>
        <end position="1172"/>
    </location>
</feature>
<feature type="region of interest" description="Disordered" evidence="1">
    <location>
        <begin position="821"/>
        <end position="1172"/>
    </location>
</feature>
<feature type="compositionally biased region" description="Polar residues" evidence="1">
    <location>
        <begin position="401"/>
        <end position="411"/>
    </location>
</feature>
<dbReference type="AlphaFoldDB" id="A0AAD3TNP1"/>
<feature type="compositionally biased region" description="Polar residues" evidence="1">
    <location>
        <begin position="584"/>
        <end position="597"/>
    </location>
</feature>
<evidence type="ECO:0000313" key="3">
    <source>
        <dbReference type="Proteomes" id="UP001222932"/>
    </source>
</evidence>
<feature type="compositionally biased region" description="Acidic residues" evidence="1">
    <location>
        <begin position="704"/>
        <end position="714"/>
    </location>
</feature>
<feature type="region of interest" description="Disordered" evidence="1">
    <location>
        <begin position="1"/>
        <end position="151"/>
    </location>
</feature>
<comment type="caution">
    <text evidence="2">The sequence shown here is derived from an EMBL/GenBank/DDBJ whole genome shotgun (WGS) entry which is preliminary data.</text>
</comment>
<feature type="compositionally biased region" description="Pro residues" evidence="1">
    <location>
        <begin position="234"/>
        <end position="259"/>
    </location>
</feature>
<feature type="compositionally biased region" description="Low complexity" evidence="1">
    <location>
        <begin position="856"/>
        <end position="896"/>
    </location>
</feature>
<feature type="compositionally biased region" description="Basic and acidic residues" evidence="1">
    <location>
        <begin position="269"/>
        <end position="285"/>
    </location>
</feature>
<protein>
    <submittedName>
        <fullName evidence="2">Uncharacterized protein</fullName>
    </submittedName>
</protein>
<reference evidence="2" key="2">
    <citation type="submission" date="2023-06" db="EMBL/GenBank/DDBJ databases">
        <authorList>
            <person name="Kobayashi Y."/>
            <person name="Kayamori A."/>
            <person name="Aoki K."/>
            <person name="Shiwa Y."/>
            <person name="Fujita N."/>
            <person name="Sugita T."/>
            <person name="Iwasaki W."/>
            <person name="Tanaka N."/>
            <person name="Takashima M."/>
        </authorList>
    </citation>
    <scope>NUCLEOTIDE SEQUENCE</scope>
    <source>
        <strain evidence="2">HIS016</strain>
    </source>
</reference>
<feature type="compositionally biased region" description="Basic and acidic residues" evidence="1">
    <location>
        <begin position="633"/>
        <end position="653"/>
    </location>
</feature>
<feature type="compositionally biased region" description="Basic and acidic residues" evidence="1">
    <location>
        <begin position="74"/>
        <end position="86"/>
    </location>
</feature>
<feature type="compositionally biased region" description="Basic and acidic residues" evidence="1">
    <location>
        <begin position="306"/>
        <end position="326"/>
    </location>
</feature>
<sequence length="1263" mass="137329">MDTLRPPQSTPSLTSLTSSDSSSMQSHGRASPVFETPAPLRPSRDATTPADRLRNLLDMMNGEMRAARPTPSYRRADKDATPRVRAEPTPIPKEESEDSPPSPPPRIHYARPRRDAAPPASSTAPVPEEEASPPRRFAALPKRASPPRRLTSRAVALRAAAAAADEQEALQSILPREVRKKSTPTPLENFIASAAPPTPYEPRRRPSVSEEPLRHRLSVSEATPHARPRASTPPDSPPRPPHSPSPPPSATPPQQPSPPQRRQLPPSPKNEEPAYKEPEEPEPPRRRGRWIATPPNSSDSFAAGLEELREPVHDLEESELRWRDESVESSDSSVPIDLNRGPTARLIVAEELSMSRSRKSLSNEGSPTTSRSFTTAERSPTASQTFATAERSPSAPRSFATARSQTASMTFATAPHLPTASPSFATAPGPSPGRRFERSPKQRSLERSPKEQHGRRSSADTSLPAFPVPESSDDDEENSALVARRKMFRSSKSREPQPEEPARSRTRRLSASQRSESSADARYAALKASMGVDSESDDSNMRPEPSRQDSSLLGSLWKGLPPGLQDDSSLDMRNRPSLAELSTRLDSTLITSAIPHNSTRRYERSEEYESTRRFEPSEEHQSPRQAEVSEDNGSTRRYERAEEHDISVARSDFEDLGGLPQSSPPRPSPGQSLRQSLGKPLLSLRQSQLDWQDDETAERRPEFEVPESEGPTDDLEWRPPGPDTTSDSWLELNAAAALNPPTPEASRSSPPLVSPVRVDSDTLPDTPPRQRPGIHRTLLRAATTPTRPPEQPMPTPLRSALKGGRFVSRFEARFESHFALASPSVRWSPDVLDNEPAVEEEAVADGVTEPEQQERASTSPPSSPPAHLSTPEDLSTPVRAPATSTRTPRPPGAWGTPLPPQGVPPTTPLPAPPVSSLPAASQQGMFATPPSAVPATPGLPTPRPPGAWFSPGRYVPPRMSRLRNEVRLDESASSTGSEMSVHRLAFSPKRRRTGAASSKSAHVLLPAMQAPPAGAEQSAKPGTEEAEAETKPETGEPAVPGEPSTPRPQTRSPATSPPAVELRTPHPPGAMPKDEPEDGDTSWTARIKRAFTPANPSTPVTPRTASRTRLAEAQDALDTASRASAKARSRVSAAQDAWRAAVASKSTVPEPEPAPAPEAKPEPKPEPEPEQPERRRVVWLLWAVVEMLVLWAVFRVTLEYTASPSFLARRDPLGPFGGYAVGVRLPAALEAFGKHPHRSANVFDLLHALGLGLEGTMRRWVPT</sequence>
<feature type="compositionally biased region" description="Acidic residues" evidence="1">
    <location>
        <begin position="832"/>
        <end position="843"/>
    </location>
</feature>
<feature type="compositionally biased region" description="Low complexity" evidence="1">
    <location>
        <begin position="1"/>
        <end position="23"/>
    </location>
</feature>
<feature type="compositionally biased region" description="Polar residues" evidence="1">
    <location>
        <begin position="1094"/>
        <end position="1107"/>
    </location>
</feature>